<feature type="compositionally biased region" description="Basic residues" evidence="2">
    <location>
        <begin position="321"/>
        <end position="331"/>
    </location>
</feature>
<dbReference type="eggNOG" id="ENOG502T2HA">
    <property type="taxonomic scope" value="Eukaryota"/>
</dbReference>
<gene>
    <name evidence="4" type="ORF">THAOC_00454</name>
</gene>
<feature type="compositionally biased region" description="Pro residues" evidence="2">
    <location>
        <begin position="255"/>
        <end position="268"/>
    </location>
</feature>
<dbReference type="Gene3D" id="1.10.10.10">
    <property type="entry name" value="Winged helix-like DNA-binding domain superfamily/Winged helix DNA-binding domain"/>
    <property type="match status" value="1"/>
</dbReference>
<dbReference type="AlphaFoldDB" id="K0TP78"/>
<evidence type="ECO:0000259" key="3">
    <source>
        <dbReference type="Pfam" id="PF00447"/>
    </source>
</evidence>
<name>K0TP78_THAOC</name>
<keyword evidence="5" id="KW-1185">Reference proteome</keyword>
<feature type="region of interest" description="Disordered" evidence="2">
    <location>
        <begin position="1"/>
        <end position="53"/>
    </location>
</feature>
<proteinExistence type="predicted"/>
<reference evidence="4 5" key="1">
    <citation type="journal article" date="2012" name="Genome Biol.">
        <title>Genome and low-iron response of an oceanic diatom adapted to chronic iron limitation.</title>
        <authorList>
            <person name="Lommer M."/>
            <person name="Specht M."/>
            <person name="Roy A.S."/>
            <person name="Kraemer L."/>
            <person name="Andreson R."/>
            <person name="Gutowska M.A."/>
            <person name="Wolf J."/>
            <person name="Bergner S.V."/>
            <person name="Schilhabel M.B."/>
            <person name="Klostermeier U.C."/>
            <person name="Beiko R.G."/>
            <person name="Rosenstiel P."/>
            <person name="Hippler M."/>
            <person name="Laroche J."/>
        </authorList>
    </citation>
    <scope>NUCLEOTIDE SEQUENCE [LARGE SCALE GENOMIC DNA]</scope>
    <source>
        <strain evidence="4 5">CCMP1005</strain>
    </source>
</reference>
<evidence type="ECO:0000313" key="4">
    <source>
        <dbReference type="EMBL" id="EJK77696.1"/>
    </source>
</evidence>
<dbReference type="Pfam" id="PF00447">
    <property type="entry name" value="HSF_DNA-bind"/>
    <property type="match status" value="1"/>
</dbReference>
<protein>
    <recommendedName>
        <fullName evidence="3">HSF-type DNA-binding domain-containing protein</fullName>
    </recommendedName>
</protein>
<dbReference type="InterPro" id="IPR000232">
    <property type="entry name" value="HSF_DNA-bd"/>
</dbReference>
<dbReference type="Proteomes" id="UP000266841">
    <property type="component" value="Unassembled WGS sequence"/>
</dbReference>
<accession>K0TP78</accession>
<keyword evidence="1" id="KW-0238">DNA-binding</keyword>
<dbReference type="OrthoDB" id="10682450at2759"/>
<feature type="region of interest" description="Disordered" evidence="2">
    <location>
        <begin position="249"/>
        <end position="280"/>
    </location>
</feature>
<dbReference type="GO" id="GO:0043565">
    <property type="term" value="F:sequence-specific DNA binding"/>
    <property type="evidence" value="ECO:0007669"/>
    <property type="project" value="InterPro"/>
</dbReference>
<comment type="caution">
    <text evidence="4">The sequence shown here is derived from an EMBL/GenBank/DDBJ whole genome shotgun (WGS) entry which is preliminary data.</text>
</comment>
<feature type="compositionally biased region" description="Basic and acidic residues" evidence="2">
    <location>
        <begin position="1"/>
        <end position="13"/>
    </location>
</feature>
<dbReference type="GO" id="GO:0003700">
    <property type="term" value="F:DNA-binding transcription factor activity"/>
    <property type="evidence" value="ECO:0007669"/>
    <property type="project" value="InterPro"/>
</dbReference>
<evidence type="ECO:0000313" key="5">
    <source>
        <dbReference type="Proteomes" id="UP000266841"/>
    </source>
</evidence>
<dbReference type="InterPro" id="IPR036388">
    <property type="entry name" value="WH-like_DNA-bd_sf"/>
</dbReference>
<organism evidence="4 5">
    <name type="scientific">Thalassiosira oceanica</name>
    <name type="common">Marine diatom</name>
    <dbReference type="NCBI Taxonomy" id="159749"/>
    <lineage>
        <taxon>Eukaryota</taxon>
        <taxon>Sar</taxon>
        <taxon>Stramenopiles</taxon>
        <taxon>Ochrophyta</taxon>
        <taxon>Bacillariophyta</taxon>
        <taxon>Coscinodiscophyceae</taxon>
        <taxon>Thalassiosirophycidae</taxon>
        <taxon>Thalassiosirales</taxon>
        <taxon>Thalassiosiraceae</taxon>
        <taxon>Thalassiosira</taxon>
    </lineage>
</organism>
<sequence>MEAEPIESKRGVDEASPTFSAGPLKKRRKVDEEGQKPNTPTLAADPASAAKNQQNRIYTSERTVEVLEWLPSNQGFRVLRWDELPQLLKTHLPDLCEGVFEPAKNVVKLHEIYSSDSNEDCREKSSTKNQLKLDVVKDNCKKNYTDDQWVDAFVHQLKSWGFEEVNYGTERGSFRHESFLRNSPELLGRMTRQSLVLSLTQTDSSEGDNFTTGWSSKSLSSVFKPQRHAAAHPDHLHVPILSSGTPTASYAEAWAPPPPPPARLPSPPSTTCRKKGPSKTIRFRDDLEVARVTPKLAESLEDGRKTGYRSPYSSRGGFVSRRGRGLARRRPGLLSRNSTT</sequence>
<dbReference type="EMBL" id="AGNL01000532">
    <property type="protein sequence ID" value="EJK77696.1"/>
    <property type="molecule type" value="Genomic_DNA"/>
</dbReference>
<feature type="region of interest" description="Disordered" evidence="2">
    <location>
        <begin position="298"/>
        <end position="340"/>
    </location>
</feature>
<evidence type="ECO:0000256" key="2">
    <source>
        <dbReference type="SAM" id="MobiDB-lite"/>
    </source>
</evidence>
<evidence type="ECO:0000256" key="1">
    <source>
        <dbReference type="ARBA" id="ARBA00023125"/>
    </source>
</evidence>
<feature type="domain" description="HSF-type DNA-binding" evidence="3">
    <location>
        <begin position="136"/>
        <end position="193"/>
    </location>
</feature>